<organism evidence="1 2">
    <name type="scientific">Batillaria attramentaria</name>
    <dbReference type="NCBI Taxonomy" id="370345"/>
    <lineage>
        <taxon>Eukaryota</taxon>
        <taxon>Metazoa</taxon>
        <taxon>Spiralia</taxon>
        <taxon>Lophotrochozoa</taxon>
        <taxon>Mollusca</taxon>
        <taxon>Gastropoda</taxon>
        <taxon>Caenogastropoda</taxon>
        <taxon>Sorbeoconcha</taxon>
        <taxon>Cerithioidea</taxon>
        <taxon>Batillariidae</taxon>
        <taxon>Batillaria</taxon>
    </lineage>
</organism>
<evidence type="ECO:0000313" key="2">
    <source>
        <dbReference type="Proteomes" id="UP001519460"/>
    </source>
</evidence>
<accession>A0ABD0L963</accession>
<dbReference type="Proteomes" id="UP001519460">
    <property type="component" value="Unassembled WGS sequence"/>
</dbReference>
<dbReference type="EMBL" id="JACVVK020000073">
    <property type="protein sequence ID" value="KAK7495718.1"/>
    <property type="molecule type" value="Genomic_DNA"/>
</dbReference>
<protein>
    <submittedName>
        <fullName evidence="1">Uncharacterized protein</fullName>
    </submittedName>
</protein>
<evidence type="ECO:0000313" key="1">
    <source>
        <dbReference type="EMBL" id="KAK7495718.1"/>
    </source>
</evidence>
<proteinExistence type="predicted"/>
<comment type="caution">
    <text evidence="1">The sequence shown here is derived from an EMBL/GenBank/DDBJ whole genome shotgun (WGS) entry which is preliminary data.</text>
</comment>
<reference evidence="1 2" key="1">
    <citation type="journal article" date="2023" name="Sci. Data">
        <title>Genome assembly of the Korean intertidal mud-creeper Batillaria attramentaria.</title>
        <authorList>
            <person name="Patra A.K."/>
            <person name="Ho P.T."/>
            <person name="Jun S."/>
            <person name="Lee S.J."/>
            <person name="Kim Y."/>
            <person name="Won Y.J."/>
        </authorList>
    </citation>
    <scope>NUCLEOTIDE SEQUENCE [LARGE SCALE GENOMIC DNA]</scope>
    <source>
        <strain evidence="1">Wonlab-2016</strain>
    </source>
</reference>
<sequence length="138" mass="15339">MYRGDVLLMRKAAQCKITEQTKQKSENFTEIRKITGPQEPAERLTRQFQSSLACLRAPHALQVCDSQSAHHRLDIALTTQARWGAELRTAQLWRRGAHAMHMLMSPIYGGQTGRAALTAIEVRAGTKRRPAGGPGYGL</sequence>
<name>A0ABD0L963_9CAEN</name>
<gene>
    <name evidence="1" type="ORF">BaRGS_00013165</name>
</gene>
<keyword evidence="2" id="KW-1185">Reference proteome</keyword>
<dbReference type="AlphaFoldDB" id="A0ABD0L963"/>